<keyword evidence="9" id="KW-1185">Reference proteome</keyword>
<dbReference type="Gene3D" id="3.40.50.80">
    <property type="entry name" value="Nucleotide-binding domain of ferredoxin-NADP reductase (FNR) module"/>
    <property type="match status" value="1"/>
</dbReference>
<comment type="similarity">
    <text evidence="2">Belongs to the flavoprotein pyridine nucleotide cytochrome reductase family.</text>
</comment>
<gene>
    <name evidence="8" type="ORF">LALA0_S01e16754g</name>
</gene>
<accession>A0A0C7MTK4</accession>
<feature type="binding site" evidence="6">
    <location>
        <position position="112"/>
    </location>
    <ligand>
        <name>FAD</name>
        <dbReference type="ChEBI" id="CHEBI:57692"/>
    </ligand>
</feature>
<dbReference type="InterPro" id="IPR017938">
    <property type="entry name" value="Riboflavin_synthase-like_b-brl"/>
</dbReference>
<keyword evidence="5" id="KW-0560">Oxidoreductase</keyword>
<proteinExistence type="inferred from homology"/>
<name>A0A0C7MTK4_9SACH</name>
<comment type="cofactor">
    <cofactor evidence="1 6">
        <name>FAD</name>
        <dbReference type="ChEBI" id="CHEBI:57692"/>
    </cofactor>
</comment>
<evidence type="ECO:0000259" key="7">
    <source>
        <dbReference type="PROSITE" id="PS51384"/>
    </source>
</evidence>
<dbReference type="OrthoDB" id="432685at2759"/>
<feature type="binding site" evidence="6">
    <location>
        <position position="152"/>
    </location>
    <ligand>
        <name>FAD</name>
        <dbReference type="ChEBI" id="CHEBI:57692"/>
    </ligand>
</feature>
<dbReference type="Proteomes" id="UP000054304">
    <property type="component" value="Unassembled WGS sequence"/>
</dbReference>
<feature type="binding site" evidence="6">
    <location>
        <position position="114"/>
    </location>
    <ligand>
        <name>FAD</name>
        <dbReference type="ChEBI" id="CHEBI:57692"/>
    </ligand>
</feature>
<dbReference type="PROSITE" id="PS51384">
    <property type="entry name" value="FAD_FR"/>
    <property type="match status" value="1"/>
</dbReference>
<evidence type="ECO:0000256" key="6">
    <source>
        <dbReference type="PIRSR" id="PIRSR601834-1"/>
    </source>
</evidence>
<dbReference type="EMBL" id="LN736360">
    <property type="protein sequence ID" value="CEP60691.1"/>
    <property type="molecule type" value="Genomic_DNA"/>
</dbReference>
<evidence type="ECO:0000256" key="4">
    <source>
        <dbReference type="ARBA" id="ARBA00022827"/>
    </source>
</evidence>
<dbReference type="PRINTS" id="PR00406">
    <property type="entry name" value="CYTB5RDTASE"/>
</dbReference>
<evidence type="ECO:0000256" key="3">
    <source>
        <dbReference type="ARBA" id="ARBA00022630"/>
    </source>
</evidence>
<dbReference type="GO" id="GO:0005743">
    <property type="term" value="C:mitochondrial inner membrane"/>
    <property type="evidence" value="ECO:0007669"/>
    <property type="project" value="EnsemblFungi"/>
</dbReference>
<organism evidence="8 9">
    <name type="scientific">Lachancea lanzarotensis</name>
    <dbReference type="NCBI Taxonomy" id="1245769"/>
    <lineage>
        <taxon>Eukaryota</taxon>
        <taxon>Fungi</taxon>
        <taxon>Dikarya</taxon>
        <taxon>Ascomycota</taxon>
        <taxon>Saccharomycotina</taxon>
        <taxon>Saccharomycetes</taxon>
        <taxon>Saccharomycetales</taxon>
        <taxon>Saccharomycetaceae</taxon>
        <taxon>Lachancea</taxon>
    </lineage>
</organism>
<dbReference type="InterPro" id="IPR001834">
    <property type="entry name" value="CBR-like"/>
</dbReference>
<reference evidence="8 9" key="1">
    <citation type="submission" date="2014-12" db="EMBL/GenBank/DDBJ databases">
        <authorList>
            <person name="Neuveglise Cecile"/>
        </authorList>
    </citation>
    <scope>NUCLEOTIDE SEQUENCE [LARGE SCALE GENOMIC DNA]</scope>
    <source>
        <strain evidence="8 9">CBS 12615</strain>
    </source>
</reference>
<feature type="domain" description="FAD-binding FR-type" evidence="7">
    <location>
        <begin position="57"/>
        <end position="177"/>
    </location>
</feature>
<evidence type="ECO:0000256" key="5">
    <source>
        <dbReference type="ARBA" id="ARBA00023002"/>
    </source>
</evidence>
<evidence type="ECO:0000313" key="8">
    <source>
        <dbReference type="EMBL" id="CEP60691.1"/>
    </source>
</evidence>
<dbReference type="AlphaFoldDB" id="A0A0C7MTK4"/>
<dbReference type="CDD" id="cd06183">
    <property type="entry name" value="cyt_b5_reduct_like"/>
    <property type="match status" value="1"/>
</dbReference>
<dbReference type="InterPro" id="IPR017927">
    <property type="entry name" value="FAD-bd_FR_type"/>
</dbReference>
<dbReference type="GO" id="GO:0007006">
    <property type="term" value="P:mitochondrial membrane organization"/>
    <property type="evidence" value="ECO:0007669"/>
    <property type="project" value="EnsemblFungi"/>
</dbReference>
<keyword evidence="3 6" id="KW-0285">Flavoprotein</keyword>
<dbReference type="RefSeq" id="XP_022626933.1">
    <property type="nucleotide sequence ID" value="XM_022774880.1"/>
</dbReference>
<dbReference type="HOGENOM" id="CLU_003827_6_2_1"/>
<dbReference type="SUPFAM" id="SSF52343">
    <property type="entry name" value="Ferredoxin reductase-like, C-terminal NADP-linked domain"/>
    <property type="match status" value="1"/>
</dbReference>
<dbReference type="GO" id="GO:0016491">
    <property type="term" value="F:oxidoreductase activity"/>
    <property type="evidence" value="ECO:0007669"/>
    <property type="project" value="UniProtKB-KW"/>
</dbReference>
<sequence>MRINGLPHRISINTRLLRISSKSRNFKWAASGSAITTSILAYYYFNEKRHSNELSPDHFIPYKITYNDEIDSEHFMLELTPARPQKIDWWKAMSSGKLWSIEIKQPEIMVVRNYTPLPLEHVGNGQIRTFPEGSFKDGKLFFYLKKYKHGEVARWLSKLPEGHTVELRGPYVDYEMPSQSISSSAGKVKDRVSYDVVTFTAGTGIAPVAQMLLTNKAHFGRVLMLHSCGARQELGPLQPLLEEAQNNKRIQLHYYESRHGRDIRKIPYEVLALLPTPYSAESAPVEENSASTVNPILALVCGPDSYINTVAGPKYGLLQGPIQGILAQRSWNNSNVYKLS</sequence>
<evidence type="ECO:0000313" key="9">
    <source>
        <dbReference type="Proteomes" id="UP000054304"/>
    </source>
</evidence>
<protein>
    <submittedName>
        <fullName evidence="8">LALA0S01e16754g1_1</fullName>
    </submittedName>
</protein>
<evidence type="ECO:0000256" key="1">
    <source>
        <dbReference type="ARBA" id="ARBA00001974"/>
    </source>
</evidence>
<evidence type="ECO:0000256" key="2">
    <source>
        <dbReference type="ARBA" id="ARBA00006105"/>
    </source>
</evidence>
<dbReference type="Gene3D" id="2.40.30.10">
    <property type="entry name" value="Translation factors"/>
    <property type="match status" value="1"/>
</dbReference>
<dbReference type="GeneID" id="34684095"/>
<keyword evidence="4 6" id="KW-0274">FAD</keyword>
<dbReference type="SUPFAM" id="SSF63380">
    <property type="entry name" value="Riboflavin synthase domain-like"/>
    <property type="match status" value="1"/>
</dbReference>
<feature type="binding site" evidence="6">
    <location>
        <position position="145"/>
    </location>
    <ligand>
        <name>FAD</name>
        <dbReference type="ChEBI" id="CHEBI:57692"/>
    </ligand>
</feature>
<dbReference type="InterPro" id="IPR039261">
    <property type="entry name" value="FNR_nucleotide-bd"/>
</dbReference>
<dbReference type="PANTHER" id="PTHR19370">
    <property type="entry name" value="NADH-CYTOCHROME B5 REDUCTASE"/>
    <property type="match status" value="1"/>
</dbReference>
<dbReference type="STRING" id="1245769.A0A0C7MTK4"/>
<dbReference type="PANTHER" id="PTHR19370:SF189">
    <property type="entry name" value="CYTOCHROME C MITOCHONDRIAL IMPORT FACTOR CYC2"/>
    <property type="match status" value="1"/>
</dbReference>